<name>A0ABS2GJM7_9FIRM</name>
<evidence type="ECO:0000256" key="2">
    <source>
        <dbReference type="ARBA" id="ARBA00001089"/>
    </source>
</evidence>
<reference evidence="5 6" key="1">
    <citation type="journal article" date="2021" name="Sci. Rep.">
        <title>The distribution of antibiotic resistance genes in chicken gut microbiota commensals.</title>
        <authorList>
            <person name="Juricova H."/>
            <person name="Matiasovicova J."/>
            <person name="Kubasova T."/>
            <person name="Cejkova D."/>
            <person name="Rychlik I."/>
        </authorList>
    </citation>
    <scope>NUCLEOTIDE SEQUENCE [LARGE SCALE GENOMIC DNA]</scope>
    <source>
        <strain evidence="5 6">An564</strain>
    </source>
</reference>
<sequence length="514" mass="55815">MVATSSPLPAQVGLDVLKKGGNAIDAAVATAAALSVIEPTSNGIGADSFALIWYKGKLYGLNGSGRSPRLISGEKLLEKGLKAVPSDGWDPVMVPGTPSAWAEAVKKFGNLSLSEVLEPAAKYAEEGYPLAPNIGKQWVLGYKRFMKAGGPEKFEGWFETFAPDGKMLSDGDVFRCQAMADTLREIGATNAESFYRGELAKKIAAYSEKTGGWMRLDDLEDYRAEFVEPITTNYHGYDVYELPPNGHGITVLMALNILKGFDLGNNRESVDVYHKTIEAMKLAFVDGKEYVADPKAMKTKVADMLSEEYAAERRKLITDTAVMPEPGTPFSGGTVYLCTADKEGNMVSWIQSNYMGFGSGIVVPGTGISFNNRGANFSLDPTKDNFLEPGKKAYHTIIPGFLCKDGKAVGPFGVMGGFMQPQGHLQVLLNTIDFGMNPQEALDAPRFQWVGGKKVQLERAVPTDIALKLAAMGHEVEIMNDTYSMGRGEIIWRWDDEVLVGASEPRCDGHVASW</sequence>
<evidence type="ECO:0000256" key="3">
    <source>
        <dbReference type="ARBA" id="ARBA00047417"/>
    </source>
</evidence>
<comment type="pathway">
    <text evidence="4">Sulfur metabolism; glutathione metabolism.</text>
</comment>
<dbReference type="Gene3D" id="1.10.246.230">
    <property type="match status" value="1"/>
</dbReference>
<dbReference type="InterPro" id="IPR052896">
    <property type="entry name" value="GGT-like_enzyme"/>
</dbReference>
<dbReference type="SUPFAM" id="SSF56235">
    <property type="entry name" value="N-terminal nucleophile aminohydrolases (Ntn hydrolases)"/>
    <property type="match status" value="1"/>
</dbReference>
<proteinExistence type="inferred from homology"/>
<evidence type="ECO:0000313" key="6">
    <source>
        <dbReference type="Proteomes" id="UP000724149"/>
    </source>
</evidence>
<dbReference type="EC" id="2.3.2.2" evidence="4"/>
<gene>
    <name evidence="5" type="primary">ggt</name>
    <name evidence="5" type="ORF">H9X81_03035</name>
</gene>
<accession>A0ABS2GJM7</accession>
<comment type="catalytic activity">
    <reaction evidence="2 4">
        <text>glutathione + H2O = L-cysteinylglycine + L-glutamate</text>
        <dbReference type="Rhea" id="RHEA:28807"/>
        <dbReference type="ChEBI" id="CHEBI:15377"/>
        <dbReference type="ChEBI" id="CHEBI:29985"/>
        <dbReference type="ChEBI" id="CHEBI:57925"/>
        <dbReference type="ChEBI" id="CHEBI:61694"/>
        <dbReference type="EC" id="3.4.19.13"/>
    </reaction>
</comment>
<dbReference type="InterPro" id="IPR000101">
    <property type="entry name" value="GGT_peptidase"/>
</dbReference>
<dbReference type="Pfam" id="PF01019">
    <property type="entry name" value="G_glu_transpept"/>
    <property type="match status" value="1"/>
</dbReference>
<dbReference type="PANTHER" id="PTHR43881">
    <property type="entry name" value="GAMMA-GLUTAMYLTRANSPEPTIDASE (AFU_ORTHOLOGUE AFUA_4G13580)"/>
    <property type="match status" value="1"/>
</dbReference>
<dbReference type="Proteomes" id="UP000724149">
    <property type="component" value="Unassembled WGS sequence"/>
</dbReference>
<dbReference type="Gene3D" id="3.60.20.40">
    <property type="match status" value="1"/>
</dbReference>
<keyword evidence="4" id="KW-0865">Zymogen</keyword>
<comment type="subunit">
    <text evidence="4">This enzyme consists of two polypeptide chains, which are synthesized in precursor form from a single polypeptide.</text>
</comment>
<evidence type="ECO:0000256" key="4">
    <source>
        <dbReference type="RuleBase" id="RU368036"/>
    </source>
</evidence>
<keyword evidence="6" id="KW-1185">Reference proteome</keyword>
<comment type="PTM">
    <text evidence="4">Cleaved by autocatalysis into a large and a small subunit.</text>
</comment>
<evidence type="ECO:0000313" key="5">
    <source>
        <dbReference type="EMBL" id="MBM6922672.1"/>
    </source>
</evidence>
<protein>
    <recommendedName>
        <fullName evidence="4">Glutathione hydrolase proenzyme</fullName>
        <ecNumber evidence="4">2.3.2.2</ecNumber>
        <ecNumber evidence="4">3.4.19.13</ecNumber>
    </recommendedName>
    <component>
        <recommendedName>
            <fullName evidence="4">Glutathione hydrolase large chain</fullName>
        </recommendedName>
    </component>
    <component>
        <recommendedName>
            <fullName evidence="4">Glutathione hydrolase small chain</fullName>
        </recommendedName>
    </component>
</protein>
<evidence type="ECO:0000256" key="1">
    <source>
        <dbReference type="ARBA" id="ARBA00001049"/>
    </source>
</evidence>
<dbReference type="PANTHER" id="PTHR43881:SF1">
    <property type="entry name" value="GAMMA-GLUTAMYLTRANSPEPTIDASE (AFU_ORTHOLOGUE AFUA_4G13580)"/>
    <property type="match status" value="1"/>
</dbReference>
<keyword evidence="4" id="KW-0317">Glutathione biosynthesis</keyword>
<dbReference type="InterPro" id="IPR029055">
    <property type="entry name" value="Ntn_hydrolases_N"/>
</dbReference>
<dbReference type="EC" id="3.4.19.13" evidence="4"/>
<keyword evidence="4" id="KW-0378">Hydrolase</keyword>
<comment type="caution">
    <text evidence="5">The sequence shown here is derived from an EMBL/GenBank/DDBJ whole genome shotgun (WGS) entry which is preliminary data.</text>
</comment>
<keyword evidence="4 5" id="KW-0012">Acyltransferase</keyword>
<comment type="catalytic activity">
    <reaction evidence="3 4">
        <text>an N-terminal (5-L-glutamyl)-[peptide] + an alpha-amino acid = 5-L-glutamyl amino acid + an N-terminal L-alpha-aminoacyl-[peptide]</text>
        <dbReference type="Rhea" id="RHEA:23904"/>
        <dbReference type="Rhea" id="RHEA-COMP:9780"/>
        <dbReference type="Rhea" id="RHEA-COMP:9795"/>
        <dbReference type="ChEBI" id="CHEBI:77644"/>
        <dbReference type="ChEBI" id="CHEBI:78597"/>
        <dbReference type="ChEBI" id="CHEBI:78599"/>
        <dbReference type="ChEBI" id="CHEBI:78608"/>
        <dbReference type="EC" id="2.3.2.2"/>
    </reaction>
</comment>
<organism evidence="5 6">
    <name type="scientific">Hydrogenoanaerobacterium saccharovorans</name>
    <dbReference type="NCBI Taxonomy" id="474960"/>
    <lineage>
        <taxon>Bacteria</taxon>
        <taxon>Bacillati</taxon>
        <taxon>Bacillota</taxon>
        <taxon>Clostridia</taxon>
        <taxon>Eubacteriales</taxon>
        <taxon>Oscillospiraceae</taxon>
        <taxon>Hydrogenoanaerobacterium</taxon>
    </lineage>
</organism>
<dbReference type="NCBIfam" id="TIGR00066">
    <property type="entry name" value="g_glut_trans"/>
    <property type="match status" value="1"/>
</dbReference>
<dbReference type="GO" id="GO:0103068">
    <property type="term" value="F:leukotriene C4 gamma-glutamyl transferase activity"/>
    <property type="evidence" value="ECO:0007669"/>
    <property type="project" value="UniProtKB-EC"/>
</dbReference>
<dbReference type="EMBL" id="JACSNR010000002">
    <property type="protein sequence ID" value="MBM6922672.1"/>
    <property type="molecule type" value="Genomic_DNA"/>
</dbReference>
<dbReference type="InterPro" id="IPR043137">
    <property type="entry name" value="GGT_ssub_C"/>
</dbReference>
<dbReference type="PRINTS" id="PR01210">
    <property type="entry name" value="GGTRANSPTASE"/>
</dbReference>
<keyword evidence="4 5" id="KW-0808">Transferase</keyword>
<comment type="similarity">
    <text evidence="4">Belongs to the gamma-glutamyltransferase family.</text>
</comment>
<comment type="catalytic activity">
    <reaction evidence="1 4">
        <text>an S-substituted glutathione + H2O = an S-substituted L-cysteinylglycine + L-glutamate</text>
        <dbReference type="Rhea" id="RHEA:59468"/>
        <dbReference type="ChEBI" id="CHEBI:15377"/>
        <dbReference type="ChEBI" id="CHEBI:29985"/>
        <dbReference type="ChEBI" id="CHEBI:90779"/>
        <dbReference type="ChEBI" id="CHEBI:143103"/>
        <dbReference type="EC" id="3.4.19.13"/>
    </reaction>
</comment>